<keyword evidence="2" id="KW-0472">Membrane</keyword>
<dbReference type="SUPFAM" id="SSF56801">
    <property type="entry name" value="Acetyl-CoA synthetase-like"/>
    <property type="match status" value="1"/>
</dbReference>
<keyword evidence="2" id="KW-0812">Transmembrane</keyword>
<evidence type="ECO:0000256" key="2">
    <source>
        <dbReference type="SAM" id="Phobius"/>
    </source>
</evidence>
<gene>
    <name evidence="4" type="ORF">RWE15_08635</name>
</gene>
<dbReference type="InterPro" id="IPR020845">
    <property type="entry name" value="AMP-binding_CS"/>
</dbReference>
<reference evidence="4 5" key="1">
    <citation type="submission" date="2023-10" db="EMBL/GenBank/DDBJ databases">
        <title>Virgibacillus halophilus 5B73C genome.</title>
        <authorList>
            <person name="Miliotis G."/>
            <person name="Sengupta P."/>
            <person name="Hameed A."/>
            <person name="Chuvochina M."/>
            <person name="Mcdonagh F."/>
            <person name="Simpson A.C."/>
            <person name="Singh N.K."/>
            <person name="Rekha P.D."/>
            <person name="Raman K."/>
            <person name="Hugenholtz P."/>
            <person name="Venkateswaran K."/>
        </authorList>
    </citation>
    <scope>NUCLEOTIDE SEQUENCE [LARGE SCALE GENOMIC DNA]</scope>
    <source>
        <strain evidence="4 5">5B73C</strain>
    </source>
</reference>
<protein>
    <submittedName>
        <fullName evidence="4">Class I adenylate-forming enzyme family protein</fullName>
    </submittedName>
</protein>
<keyword evidence="2" id="KW-1133">Transmembrane helix</keyword>
<evidence type="ECO:0000313" key="5">
    <source>
        <dbReference type="Proteomes" id="UP001281447"/>
    </source>
</evidence>
<name>A0ABU5C5N0_9BACI</name>
<keyword evidence="5" id="KW-1185">Reference proteome</keyword>
<evidence type="ECO:0000313" key="4">
    <source>
        <dbReference type="EMBL" id="MDY0394500.1"/>
    </source>
</evidence>
<evidence type="ECO:0000259" key="3">
    <source>
        <dbReference type="Pfam" id="PF00501"/>
    </source>
</evidence>
<dbReference type="PANTHER" id="PTHR24096">
    <property type="entry name" value="LONG-CHAIN-FATTY-ACID--COA LIGASE"/>
    <property type="match status" value="1"/>
</dbReference>
<evidence type="ECO:0000256" key="1">
    <source>
        <dbReference type="SAM" id="MobiDB-lite"/>
    </source>
</evidence>
<feature type="region of interest" description="Disordered" evidence="1">
    <location>
        <begin position="433"/>
        <end position="459"/>
    </location>
</feature>
<dbReference type="Proteomes" id="UP001281447">
    <property type="component" value="Unassembled WGS sequence"/>
</dbReference>
<feature type="transmembrane region" description="Helical" evidence="2">
    <location>
        <begin position="93"/>
        <end position="112"/>
    </location>
</feature>
<dbReference type="InterPro" id="IPR042099">
    <property type="entry name" value="ANL_N_sf"/>
</dbReference>
<feature type="domain" description="AMP-dependent synthetase/ligase" evidence="3">
    <location>
        <begin position="41"/>
        <end position="434"/>
    </location>
</feature>
<dbReference type="Pfam" id="PF00501">
    <property type="entry name" value="AMP-binding"/>
    <property type="match status" value="1"/>
</dbReference>
<dbReference type="InterPro" id="IPR000873">
    <property type="entry name" value="AMP-dep_synth/lig_dom"/>
</dbReference>
<sequence length="459" mass="51141">MTAAHNQTTLKLPSPSERREALEKQYPEWRRHTVADHFAHINRNYQQRPFIHISDTSITYGETWEQARFYAKALLQLGVRRRDHVAILMENDIAYPALMIAASLVGAVFIPVNTMLGKEELAYILSQSDSRFLFMHQAIKGKHPAETVSNLLDDSDFCANSLLEHIIYIENGDFAADKRFISWQSFCHGAGSISDEVLNQRWQNSSYPDEVAALIYTSGSTGKAKGVMLTHDMLLRCSYSTCMSRAIEDGRTTFAALPFYHCFNIIEGIFAMSFVGGSLIAPNTFTPLSALQMMERYRANDFLCVPSMLVPLLNHPSVSAFDLSQLFAVWCGAAPAPGPVWKRAVELLGLTEILTGYGQTEVTSSGVTTELGDPIERITTRVGRPKLGGVCGLPEFNGSTVQYKTIDRDTGADLPAGAVGELAVRGNTVTHGYYKKTGRNRPYHRQRRLAAHRRRGQNR</sequence>
<comment type="caution">
    <text evidence="4">The sequence shown here is derived from an EMBL/GenBank/DDBJ whole genome shotgun (WGS) entry which is preliminary data.</text>
</comment>
<dbReference type="PROSITE" id="PS00455">
    <property type="entry name" value="AMP_BINDING"/>
    <property type="match status" value="1"/>
</dbReference>
<dbReference type="Gene3D" id="3.40.50.12780">
    <property type="entry name" value="N-terminal domain of ligase-like"/>
    <property type="match status" value="1"/>
</dbReference>
<proteinExistence type="predicted"/>
<accession>A0ABU5C5N0</accession>
<dbReference type="EMBL" id="JAWDIP010000003">
    <property type="protein sequence ID" value="MDY0394500.1"/>
    <property type="molecule type" value="Genomic_DNA"/>
</dbReference>
<organism evidence="4 5">
    <name type="scientific">Tigheibacillus halophilus</name>
    <dbReference type="NCBI Taxonomy" id="361280"/>
    <lineage>
        <taxon>Bacteria</taxon>
        <taxon>Bacillati</taxon>
        <taxon>Bacillota</taxon>
        <taxon>Bacilli</taxon>
        <taxon>Bacillales</taxon>
        <taxon>Bacillaceae</taxon>
        <taxon>Tigheibacillus</taxon>
    </lineage>
</organism>